<accession>A0A139A8A9</accession>
<organism evidence="3 4">
    <name type="scientific">Gonapodya prolifera (strain JEL478)</name>
    <name type="common">Monoblepharis prolifera</name>
    <dbReference type="NCBI Taxonomy" id="1344416"/>
    <lineage>
        <taxon>Eukaryota</taxon>
        <taxon>Fungi</taxon>
        <taxon>Fungi incertae sedis</taxon>
        <taxon>Chytridiomycota</taxon>
        <taxon>Chytridiomycota incertae sedis</taxon>
        <taxon>Monoblepharidomycetes</taxon>
        <taxon>Monoblepharidales</taxon>
        <taxon>Gonapodyaceae</taxon>
        <taxon>Gonapodya</taxon>
    </lineage>
</organism>
<dbReference type="AlphaFoldDB" id="A0A139A8A9"/>
<evidence type="ECO:0000256" key="2">
    <source>
        <dbReference type="SAM" id="Phobius"/>
    </source>
</evidence>
<name>A0A139A8A9_GONPJ</name>
<feature type="transmembrane region" description="Helical" evidence="2">
    <location>
        <begin position="202"/>
        <end position="225"/>
    </location>
</feature>
<proteinExistence type="predicted"/>
<feature type="transmembrane region" description="Helical" evidence="2">
    <location>
        <begin position="166"/>
        <end position="190"/>
    </location>
</feature>
<keyword evidence="4" id="KW-1185">Reference proteome</keyword>
<evidence type="ECO:0000313" key="4">
    <source>
        <dbReference type="Proteomes" id="UP000070544"/>
    </source>
</evidence>
<feature type="compositionally biased region" description="Polar residues" evidence="1">
    <location>
        <begin position="236"/>
        <end position="249"/>
    </location>
</feature>
<feature type="region of interest" description="Disordered" evidence="1">
    <location>
        <begin position="61"/>
        <end position="129"/>
    </location>
</feature>
<feature type="region of interest" description="Disordered" evidence="1">
    <location>
        <begin position="236"/>
        <end position="260"/>
    </location>
</feature>
<keyword evidence="2" id="KW-0812">Transmembrane</keyword>
<dbReference type="OrthoDB" id="2183333at2759"/>
<reference evidence="3 4" key="1">
    <citation type="journal article" date="2015" name="Genome Biol. Evol.">
        <title>Phylogenomic analyses indicate that early fungi evolved digesting cell walls of algal ancestors of land plants.</title>
        <authorList>
            <person name="Chang Y."/>
            <person name="Wang S."/>
            <person name="Sekimoto S."/>
            <person name="Aerts A.L."/>
            <person name="Choi C."/>
            <person name="Clum A."/>
            <person name="LaButti K.M."/>
            <person name="Lindquist E.A."/>
            <person name="Yee Ngan C."/>
            <person name="Ohm R.A."/>
            <person name="Salamov A.A."/>
            <person name="Grigoriev I.V."/>
            <person name="Spatafora J.W."/>
            <person name="Berbee M.L."/>
        </authorList>
    </citation>
    <scope>NUCLEOTIDE SEQUENCE [LARGE SCALE GENOMIC DNA]</scope>
    <source>
        <strain evidence="3 4">JEL478</strain>
    </source>
</reference>
<keyword evidence="2" id="KW-0472">Membrane</keyword>
<gene>
    <name evidence="3" type="ORF">M427DRAFT_34268</name>
</gene>
<dbReference type="EMBL" id="KQ965782">
    <property type="protein sequence ID" value="KXS13020.1"/>
    <property type="molecule type" value="Genomic_DNA"/>
</dbReference>
<protein>
    <submittedName>
        <fullName evidence="3">Uncharacterized protein</fullName>
    </submittedName>
</protein>
<evidence type="ECO:0000256" key="1">
    <source>
        <dbReference type="SAM" id="MobiDB-lite"/>
    </source>
</evidence>
<keyword evidence="2" id="KW-1133">Transmembrane helix</keyword>
<evidence type="ECO:0000313" key="3">
    <source>
        <dbReference type="EMBL" id="KXS13020.1"/>
    </source>
</evidence>
<feature type="compositionally biased region" description="Polar residues" evidence="1">
    <location>
        <begin position="106"/>
        <end position="118"/>
    </location>
</feature>
<feature type="compositionally biased region" description="Low complexity" evidence="1">
    <location>
        <begin position="86"/>
        <end position="99"/>
    </location>
</feature>
<dbReference type="Proteomes" id="UP000070544">
    <property type="component" value="Unassembled WGS sequence"/>
</dbReference>
<sequence length="260" mass="27948">MGVCGHSHTRTPPRVPSAVTLPRTQQRVAIARENSAGSATINRGAVLWPAHGTSAALPHRSTATRKGHFPQAEPCCKTRPRPKRQATPLPSPTTALPSLRRPSACSHLQTSAKNSRFQPPNPEPRQSPVYTGDEITEALLKHLSSIALGDGEIAAQREKETDTVDYYCQAASANSLISTFIASVAAASIFQLDPDDNRSFPSFAALGVTLALPLTALTMSALLLVHSVHRLRDTSHLQSRQHTCHSNSHPAGASQEQEQE</sequence>